<protein>
    <submittedName>
        <fullName evidence="2">Uncharacterized protein</fullName>
    </submittedName>
</protein>
<evidence type="ECO:0000313" key="3">
    <source>
        <dbReference type="Proteomes" id="UP001283361"/>
    </source>
</evidence>
<organism evidence="2 3">
    <name type="scientific">Elysia crispata</name>
    <name type="common">lettuce slug</name>
    <dbReference type="NCBI Taxonomy" id="231223"/>
    <lineage>
        <taxon>Eukaryota</taxon>
        <taxon>Metazoa</taxon>
        <taxon>Spiralia</taxon>
        <taxon>Lophotrochozoa</taxon>
        <taxon>Mollusca</taxon>
        <taxon>Gastropoda</taxon>
        <taxon>Heterobranchia</taxon>
        <taxon>Euthyneura</taxon>
        <taxon>Panpulmonata</taxon>
        <taxon>Sacoglossa</taxon>
        <taxon>Placobranchoidea</taxon>
        <taxon>Plakobranchidae</taxon>
        <taxon>Elysia</taxon>
    </lineage>
</organism>
<comment type="caution">
    <text evidence="2">The sequence shown here is derived from an EMBL/GenBank/DDBJ whole genome shotgun (WGS) entry which is preliminary data.</text>
</comment>
<dbReference type="Proteomes" id="UP001283361">
    <property type="component" value="Unassembled WGS sequence"/>
</dbReference>
<reference evidence="2" key="1">
    <citation type="journal article" date="2023" name="G3 (Bethesda)">
        <title>A reference genome for the long-term kleptoplast-retaining sea slug Elysia crispata morphotype clarki.</title>
        <authorList>
            <person name="Eastman K.E."/>
            <person name="Pendleton A.L."/>
            <person name="Shaikh M.A."/>
            <person name="Suttiyut T."/>
            <person name="Ogas R."/>
            <person name="Tomko P."/>
            <person name="Gavelis G."/>
            <person name="Widhalm J.R."/>
            <person name="Wisecaver J.H."/>
        </authorList>
    </citation>
    <scope>NUCLEOTIDE SEQUENCE</scope>
    <source>
        <strain evidence="2">ECLA1</strain>
    </source>
</reference>
<dbReference type="AlphaFoldDB" id="A0AAE1CYJ0"/>
<sequence length="294" mass="32242">MSIRRLSSVRNPSLGRDCEPSHDLLCCVDIAYRTFIPPVFAGREPKLRKGLPGSLLLTKRDSKFEICHGLDLLDSLGVINIKEGCHHVVSSPGRDMCRSQFPPPAGLDKKTTQPAAAEPDDFPSSPGASIHIKLLIARSQSGVNVSDNVASKCQCSANTLSRVLWKPRKIVLVENIQTVGFLGKQGQSDKHCHDDRATACLLAESMEMCLLVLKHCPHGQQGTRRTRPIFVACLPFTHAKLSWSPVRLFVPSCQWAEKVADEENIFTQTFLGRLSSLEDVTVGGANMAAVDIDY</sequence>
<accession>A0AAE1CYJ0</accession>
<keyword evidence="3" id="KW-1185">Reference proteome</keyword>
<evidence type="ECO:0000313" key="2">
    <source>
        <dbReference type="EMBL" id="KAK3745024.1"/>
    </source>
</evidence>
<proteinExistence type="predicted"/>
<dbReference type="EMBL" id="JAWDGP010006239">
    <property type="protein sequence ID" value="KAK3745024.1"/>
    <property type="molecule type" value="Genomic_DNA"/>
</dbReference>
<feature type="region of interest" description="Disordered" evidence="1">
    <location>
        <begin position="99"/>
        <end position="124"/>
    </location>
</feature>
<gene>
    <name evidence="2" type="ORF">RRG08_037639</name>
</gene>
<evidence type="ECO:0000256" key="1">
    <source>
        <dbReference type="SAM" id="MobiDB-lite"/>
    </source>
</evidence>
<name>A0AAE1CYJ0_9GAST</name>